<dbReference type="KEGG" id="hadh:FRZ61_46790"/>
<dbReference type="Proteomes" id="UP000325797">
    <property type="component" value="Chromosome"/>
</dbReference>
<evidence type="ECO:0000313" key="2">
    <source>
        <dbReference type="EMBL" id="QEX24738.1"/>
    </source>
</evidence>
<name>A0A5J6N494_9PROT</name>
<protein>
    <recommendedName>
        <fullName evidence="1">D-glutamate cyclase-like C-terminal domain-containing protein</fullName>
    </recommendedName>
</protein>
<dbReference type="AlphaFoldDB" id="A0A5J6N494"/>
<dbReference type="PANTHER" id="PTHR32022:SF10">
    <property type="entry name" value="D-GLUTAMATE CYCLASE, MITOCHONDRIAL"/>
    <property type="match status" value="1"/>
</dbReference>
<dbReference type="Pfam" id="PF14336">
    <property type="entry name" value="GLUCM-like_C"/>
    <property type="match status" value="1"/>
</dbReference>
<dbReference type="InterPro" id="IPR025504">
    <property type="entry name" value="GLUCM_C"/>
</dbReference>
<evidence type="ECO:0000313" key="3">
    <source>
        <dbReference type="Proteomes" id="UP000325797"/>
    </source>
</evidence>
<gene>
    <name evidence="2" type="ORF">FRZ61_46790</name>
</gene>
<dbReference type="PANTHER" id="PTHR32022">
    <property type="entry name" value="D-GLUTAMATE CYCLASE, MITOCHONDRIAL"/>
    <property type="match status" value="1"/>
</dbReference>
<keyword evidence="3" id="KW-1185">Reference proteome</keyword>
<dbReference type="OrthoDB" id="1668885at2"/>
<dbReference type="Gene3D" id="3.90.1640.20">
    <property type="entry name" value="TON_0340"/>
    <property type="match status" value="1"/>
</dbReference>
<reference evidence="2 3" key="1">
    <citation type="submission" date="2019-08" db="EMBL/GenBank/DDBJ databases">
        <title>Hyperibacter terrae gen. nov., sp. nov. and Hyperibacter viscosus sp. nov., two new members in the family Rhodospirillaceae isolated from the rhizosphere of Hypericum perforatum.</title>
        <authorList>
            <person name="Noviana Z."/>
        </authorList>
    </citation>
    <scope>NUCLEOTIDE SEQUENCE [LARGE SCALE GENOMIC DNA]</scope>
    <source>
        <strain evidence="2 3">R5959</strain>
    </source>
</reference>
<dbReference type="EMBL" id="CP042582">
    <property type="protein sequence ID" value="QEX24738.1"/>
    <property type="molecule type" value="Genomic_DNA"/>
</dbReference>
<accession>A0A5J6N494</accession>
<dbReference type="RefSeq" id="WP_151119991.1">
    <property type="nucleotide sequence ID" value="NZ_CP042582.1"/>
</dbReference>
<sequence>MDAVDRAIARLEALSGQDIQKRNIGPLAAHVRGNLARAAESIARHPAPSIAIITGFFLEHGEPPNCETDGPPGALMLAAGFSSVGIPCRVATDVANAQVVLATRAGAELEGEIPLDIISMHETGGDGGKPLPDVDRLWRAMQPAITHVIAIERCGPSLDGAPRDARGVDITNYNAPLERLFNGGPWTTIGIGDLGNEIGMGSLPHDLVAKNIAGGDKLWCHVGCDYPIVGGVSNWAGAALLGAVALLWPGPATGMLDSIRPEFGRRLLEAAVRNGGAVASDRVGGTPRPQLFVDGQPWSVLEQIHEEIYDACVRTMEIRDPAGRE</sequence>
<feature type="domain" description="D-glutamate cyclase-like C-terminal" evidence="1">
    <location>
        <begin position="11"/>
        <end position="305"/>
    </location>
</feature>
<proteinExistence type="predicted"/>
<organism evidence="2 3">
    <name type="scientific">Hypericibacter adhaerens</name>
    <dbReference type="NCBI Taxonomy" id="2602016"/>
    <lineage>
        <taxon>Bacteria</taxon>
        <taxon>Pseudomonadati</taxon>
        <taxon>Pseudomonadota</taxon>
        <taxon>Alphaproteobacteria</taxon>
        <taxon>Rhodospirillales</taxon>
        <taxon>Dongiaceae</taxon>
        <taxon>Hypericibacter</taxon>
    </lineage>
</organism>
<evidence type="ECO:0000259" key="1">
    <source>
        <dbReference type="Pfam" id="PF14336"/>
    </source>
</evidence>